<dbReference type="AlphaFoldDB" id="D9PJN1"/>
<keyword evidence="1" id="KW-0812">Transmembrane</keyword>
<accession>D9PJN1</accession>
<feature type="non-terminal residue" evidence="2">
    <location>
        <position position="55"/>
    </location>
</feature>
<keyword evidence="1" id="KW-0472">Membrane</keyword>
<gene>
    <name evidence="2" type="ORF">LDC_1742</name>
</gene>
<evidence type="ECO:0000313" key="2">
    <source>
        <dbReference type="EMBL" id="EFK96229.1"/>
    </source>
</evidence>
<protein>
    <submittedName>
        <fullName evidence="2">Secreted protein</fullName>
    </submittedName>
</protein>
<sequence>MMERLPRTWKLVFLALGGLAVLVVLASLAALLLVDVDAYKPRVEAAASRTLGMDV</sequence>
<evidence type="ECO:0000256" key="1">
    <source>
        <dbReference type="SAM" id="Phobius"/>
    </source>
</evidence>
<keyword evidence="1" id="KW-1133">Transmembrane helix</keyword>
<dbReference type="EMBL" id="ADZX01000537">
    <property type="protein sequence ID" value="EFK96229.1"/>
    <property type="molecule type" value="Genomic_DNA"/>
</dbReference>
<comment type="caution">
    <text evidence="2">The sequence shown here is derived from an EMBL/GenBank/DDBJ whole genome shotgun (WGS) entry which is preliminary data.</text>
</comment>
<name>D9PJN1_9ZZZZ</name>
<organism evidence="2">
    <name type="scientific">sediment metagenome</name>
    <dbReference type="NCBI Taxonomy" id="749907"/>
    <lineage>
        <taxon>unclassified sequences</taxon>
        <taxon>metagenomes</taxon>
        <taxon>ecological metagenomes</taxon>
    </lineage>
</organism>
<feature type="transmembrane region" description="Helical" evidence="1">
    <location>
        <begin position="12"/>
        <end position="34"/>
    </location>
</feature>
<reference evidence="2" key="1">
    <citation type="submission" date="2010-07" db="EMBL/GenBank/DDBJ databases">
        <authorList>
            <consortium name="CONSOLIDER consortium CSD2007-00005"/>
            <person name="Guazzaroni M.-E."/>
            <person name="Richter M."/>
            <person name="Garcia-Salamanca A."/>
            <person name="Yarza P."/>
            <person name="Ferrer M."/>
        </authorList>
    </citation>
    <scope>NUCLEOTIDE SEQUENCE</scope>
</reference>
<reference evidence="2" key="2">
    <citation type="journal article" date="2011" name="Microb. Ecol.">
        <title>Taxonomic and Functional Metagenomic Profiling of the Microbial Community in the Anoxic Sediment of a Sub-saline Shallow Lake (Laguna de Carrizo, Central Spain).</title>
        <authorList>
            <person name="Ferrer M."/>
            <person name="Guazzaroni M.E."/>
            <person name="Richter M."/>
            <person name="Garcia-Salamanca A."/>
            <person name="Yarza P."/>
            <person name="Suarez-Suarez A."/>
            <person name="Solano J."/>
            <person name="Alcaide M."/>
            <person name="van Dillewijn P."/>
            <person name="Molina-Henares M.A."/>
            <person name="Lopez-Cortes N."/>
            <person name="Al-Ramahi Y."/>
            <person name="Guerrero C."/>
            <person name="Acosta A."/>
            <person name="de Eugenio L.I."/>
            <person name="Martinez V."/>
            <person name="Marques S."/>
            <person name="Rojo F."/>
            <person name="Santero E."/>
            <person name="Genilloud O."/>
            <person name="Perez-Perez J."/>
            <person name="Rossello-Mora R."/>
            <person name="Ramos J.L."/>
        </authorList>
    </citation>
    <scope>NUCLEOTIDE SEQUENCE</scope>
</reference>
<proteinExistence type="predicted"/>